<dbReference type="AlphaFoldDB" id="A0AA94JV38"/>
<evidence type="ECO:0000256" key="6">
    <source>
        <dbReference type="ARBA" id="ARBA00022989"/>
    </source>
</evidence>
<comment type="similarity">
    <text evidence="2">Belongs to the DsbB family. BdbC subfamily.</text>
</comment>
<dbReference type="PANTHER" id="PTHR43469">
    <property type="entry name" value="DISULFIDE FORMATION PROTEIN-RELATED"/>
    <property type="match status" value="1"/>
</dbReference>
<dbReference type="InterPro" id="IPR023380">
    <property type="entry name" value="DsbB-like_sf"/>
</dbReference>
<evidence type="ECO:0000256" key="3">
    <source>
        <dbReference type="ARBA" id="ARBA00022448"/>
    </source>
</evidence>
<dbReference type="PANTHER" id="PTHR43469:SF1">
    <property type="entry name" value="SPBETA PROPHAGE-DERIVED DISULFIDE BOND FORMATION PROTEIN B"/>
    <property type="match status" value="1"/>
</dbReference>
<comment type="caution">
    <text evidence="13">The sequence shown here is derived from an EMBL/GenBank/DDBJ whole genome shotgun (WGS) entry which is preliminary data.</text>
</comment>
<evidence type="ECO:0000256" key="7">
    <source>
        <dbReference type="ARBA" id="ARBA00023002"/>
    </source>
</evidence>
<dbReference type="Gene3D" id="1.20.1550.10">
    <property type="entry name" value="DsbB-like"/>
    <property type="match status" value="1"/>
</dbReference>
<dbReference type="NCBIfam" id="NF002849">
    <property type="entry name" value="PRK03113.1"/>
    <property type="match status" value="1"/>
</dbReference>
<dbReference type="GO" id="GO:0016020">
    <property type="term" value="C:membrane"/>
    <property type="evidence" value="ECO:0007669"/>
    <property type="project" value="UniProtKB-SubCell"/>
</dbReference>
<feature type="transmembrane region" description="Helical" evidence="12">
    <location>
        <begin position="65"/>
        <end position="84"/>
    </location>
</feature>
<dbReference type="GO" id="GO:0006457">
    <property type="term" value="P:protein folding"/>
    <property type="evidence" value="ECO:0007669"/>
    <property type="project" value="InterPro"/>
</dbReference>
<reference evidence="13 14" key="1">
    <citation type="submission" date="2017-09" db="EMBL/GenBank/DDBJ databases">
        <title>Genomics of the genus Arcobacter.</title>
        <authorList>
            <person name="Perez-Cataluna A."/>
            <person name="Figueras M.J."/>
            <person name="Salas-Masso N."/>
        </authorList>
    </citation>
    <scope>NUCLEOTIDE SEQUENCE [LARGE SCALE GENOMIC DNA]</scope>
    <source>
        <strain evidence="13 14">CECT 7837</strain>
    </source>
</reference>
<evidence type="ECO:0000256" key="9">
    <source>
        <dbReference type="ARBA" id="ARBA00023157"/>
    </source>
</evidence>
<evidence type="ECO:0000313" key="13">
    <source>
        <dbReference type="EMBL" id="RXI29963.1"/>
    </source>
</evidence>
<evidence type="ECO:0000313" key="14">
    <source>
        <dbReference type="Proteomes" id="UP000290588"/>
    </source>
</evidence>
<evidence type="ECO:0000256" key="4">
    <source>
        <dbReference type="ARBA" id="ARBA00022692"/>
    </source>
</evidence>
<name>A0AA94JV38_9BACT</name>
<evidence type="ECO:0000256" key="10">
    <source>
        <dbReference type="ARBA" id="ARBA00023186"/>
    </source>
</evidence>
<evidence type="ECO:0000256" key="12">
    <source>
        <dbReference type="SAM" id="Phobius"/>
    </source>
</evidence>
<evidence type="ECO:0000256" key="2">
    <source>
        <dbReference type="ARBA" id="ARBA00007602"/>
    </source>
</evidence>
<dbReference type="Pfam" id="PF02600">
    <property type="entry name" value="DsbB"/>
    <property type="match status" value="1"/>
</dbReference>
<keyword evidence="11" id="KW-0676">Redox-active center</keyword>
<evidence type="ECO:0000256" key="8">
    <source>
        <dbReference type="ARBA" id="ARBA00023136"/>
    </source>
</evidence>
<keyword evidence="6 12" id="KW-1133">Transmembrane helix</keyword>
<evidence type="ECO:0000256" key="11">
    <source>
        <dbReference type="ARBA" id="ARBA00023284"/>
    </source>
</evidence>
<dbReference type="PIRSF" id="PIRSF036659">
    <property type="entry name" value="BdbC"/>
    <property type="match status" value="1"/>
</dbReference>
<proteinExistence type="inferred from homology"/>
<dbReference type="Proteomes" id="UP000290588">
    <property type="component" value="Unassembled WGS sequence"/>
</dbReference>
<keyword evidence="9" id="KW-1015">Disulfide bond</keyword>
<dbReference type="InterPro" id="IPR012187">
    <property type="entry name" value="Disulphide_bond_form_BdbC"/>
</dbReference>
<protein>
    <submittedName>
        <fullName evidence="13">Disulfide bond formation protein B</fullName>
    </submittedName>
</protein>
<sequence>MTFIFLAFLVSLVATLGSLFFSEIMHFIPCSLCWYQRIFMYPLVLLFLVNLLYPDDKIFKYSFPLVIIGLLISIYQNLLIYKVIPENLSPCVSGIPCSVDYLNWFGFITIPLLSFFSYTTILILLILFKRKSVDAE</sequence>
<dbReference type="GO" id="GO:0015035">
    <property type="term" value="F:protein-disulfide reductase activity"/>
    <property type="evidence" value="ECO:0007669"/>
    <property type="project" value="InterPro"/>
</dbReference>
<gene>
    <name evidence="13" type="ORF">CP962_09365</name>
</gene>
<feature type="transmembrane region" description="Helical" evidence="12">
    <location>
        <begin position="34"/>
        <end position="53"/>
    </location>
</feature>
<keyword evidence="4 12" id="KW-0812">Transmembrane</keyword>
<keyword evidence="5" id="KW-0249">Electron transport</keyword>
<keyword evidence="10" id="KW-0143">Chaperone</keyword>
<feature type="transmembrane region" description="Helical" evidence="12">
    <location>
        <begin position="104"/>
        <end position="128"/>
    </location>
</feature>
<evidence type="ECO:0000256" key="5">
    <source>
        <dbReference type="ARBA" id="ARBA00022982"/>
    </source>
</evidence>
<keyword evidence="8 12" id="KW-0472">Membrane</keyword>
<dbReference type="SUPFAM" id="SSF158442">
    <property type="entry name" value="DsbB-like"/>
    <property type="match status" value="1"/>
</dbReference>
<accession>A0AA94JV38</accession>
<organism evidence="13 14">
    <name type="scientific">Arcobacter ellisii</name>
    <dbReference type="NCBI Taxonomy" id="913109"/>
    <lineage>
        <taxon>Bacteria</taxon>
        <taxon>Pseudomonadati</taxon>
        <taxon>Campylobacterota</taxon>
        <taxon>Epsilonproteobacteria</taxon>
        <taxon>Campylobacterales</taxon>
        <taxon>Arcobacteraceae</taxon>
        <taxon>Arcobacter</taxon>
    </lineage>
</organism>
<keyword evidence="7" id="KW-0560">Oxidoreductase</keyword>
<dbReference type="InterPro" id="IPR003752">
    <property type="entry name" value="DiS_bond_form_DsbB/BdbC"/>
</dbReference>
<comment type="subcellular location">
    <subcellularLocation>
        <location evidence="1">Membrane</location>
        <topology evidence="1">Multi-pass membrane protein</topology>
    </subcellularLocation>
</comment>
<evidence type="ECO:0000256" key="1">
    <source>
        <dbReference type="ARBA" id="ARBA00004141"/>
    </source>
</evidence>
<dbReference type="EMBL" id="NXIG01000009">
    <property type="protein sequence ID" value="RXI29963.1"/>
    <property type="molecule type" value="Genomic_DNA"/>
</dbReference>
<keyword evidence="3" id="KW-0813">Transport</keyword>